<reference evidence="3 4" key="1">
    <citation type="submission" date="2021-03" db="EMBL/GenBank/DDBJ databases">
        <title>Sequencing the genomes of 1000 actinobacteria strains.</title>
        <authorList>
            <person name="Klenk H.-P."/>
        </authorList>
    </citation>
    <scope>NUCLEOTIDE SEQUENCE [LARGE SCALE GENOMIC DNA]</scope>
    <source>
        <strain evidence="3 4">DSM 45510</strain>
    </source>
</reference>
<keyword evidence="4" id="KW-1185">Reference proteome</keyword>
<feature type="domain" description="DUF11" evidence="2">
    <location>
        <begin position="168"/>
        <end position="274"/>
    </location>
</feature>
<comment type="caution">
    <text evidence="3">The sequence shown here is derived from an EMBL/GenBank/DDBJ whole genome shotgun (WGS) entry which is preliminary data.</text>
</comment>
<protein>
    <submittedName>
        <fullName evidence="3">Repeat protein (TIGR01451 family)</fullName>
    </submittedName>
</protein>
<evidence type="ECO:0000313" key="4">
    <source>
        <dbReference type="Proteomes" id="UP000741013"/>
    </source>
</evidence>
<name>A0ABS4PP53_9PSEU</name>
<proteinExistence type="predicted"/>
<evidence type="ECO:0000259" key="2">
    <source>
        <dbReference type="Pfam" id="PF01345"/>
    </source>
</evidence>
<dbReference type="RefSeq" id="WP_209664647.1">
    <property type="nucleotide sequence ID" value="NZ_JAGGMS010000001.1"/>
</dbReference>
<evidence type="ECO:0000313" key="3">
    <source>
        <dbReference type="EMBL" id="MBP2181200.1"/>
    </source>
</evidence>
<accession>A0ABS4PP53</accession>
<dbReference type="InterPro" id="IPR001434">
    <property type="entry name" value="OmcB-like_DUF11"/>
</dbReference>
<feature type="chain" id="PRO_5047487349" evidence="1">
    <location>
        <begin position="23"/>
        <end position="286"/>
    </location>
</feature>
<dbReference type="EMBL" id="JAGGMS010000001">
    <property type="protein sequence ID" value="MBP2181200.1"/>
    <property type="molecule type" value="Genomic_DNA"/>
</dbReference>
<gene>
    <name evidence="3" type="ORF">JOM49_002726</name>
</gene>
<evidence type="ECO:0000256" key="1">
    <source>
        <dbReference type="SAM" id="SignalP"/>
    </source>
</evidence>
<organism evidence="3 4">
    <name type="scientific">Amycolatopsis magusensis</name>
    <dbReference type="NCBI Taxonomy" id="882444"/>
    <lineage>
        <taxon>Bacteria</taxon>
        <taxon>Bacillati</taxon>
        <taxon>Actinomycetota</taxon>
        <taxon>Actinomycetes</taxon>
        <taxon>Pseudonocardiales</taxon>
        <taxon>Pseudonocardiaceae</taxon>
        <taxon>Amycolatopsis</taxon>
    </lineage>
</organism>
<dbReference type="Proteomes" id="UP000741013">
    <property type="component" value="Unassembled WGS sequence"/>
</dbReference>
<feature type="signal peptide" evidence="1">
    <location>
        <begin position="1"/>
        <end position="22"/>
    </location>
</feature>
<dbReference type="Pfam" id="PF01345">
    <property type="entry name" value="DUF11"/>
    <property type="match status" value="1"/>
</dbReference>
<dbReference type="NCBIfam" id="TIGR01451">
    <property type="entry name" value="B_ant_repeat"/>
    <property type="match status" value="1"/>
</dbReference>
<dbReference type="InterPro" id="IPR047589">
    <property type="entry name" value="DUF11_rpt"/>
</dbReference>
<dbReference type="Gene3D" id="2.60.40.10">
    <property type="entry name" value="Immunoglobulins"/>
    <property type="match status" value="1"/>
</dbReference>
<keyword evidence="1" id="KW-0732">Signal</keyword>
<dbReference type="InterPro" id="IPR013783">
    <property type="entry name" value="Ig-like_fold"/>
</dbReference>
<sequence>MRRNRPLLAAVLLGGLTALVGAAPAGADPAEVQISASASTVHPGGTVVVTETVTNIHGFTVLHPTTRLFSTPQNLPSFTTLVSCSGVTCSTVDGPNGPVGYSGTLPEALSAGESAQVTFTLKVAASAPDFTHQLQGQLFGSNYASERVDGPAITVDARADRTIKLTGTPKPGLLGGRVDFTVSVTNNGPDPATSTTVTTSLPTGLQATAGTNCAPSPGKVTCSVGQLANGGKGTAAFSVPYGLLTIGLPFTFTANRSGAVPEDLNSANDTSSVTCTVITPLLASCG</sequence>